<gene>
    <name evidence="2" type="ORF">J5Y10_08945</name>
</gene>
<evidence type="ECO:0000256" key="1">
    <source>
        <dbReference type="SAM" id="Phobius"/>
    </source>
</evidence>
<dbReference type="EMBL" id="JAGIZA010000004">
    <property type="protein sequence ID" value="MBP0492904.1"/>
    <property type="molecule type" value="Genomic_DNA"/>
</dbReference>
<keyword evidence="1" id="KW-0812">Transmembrane</keyword>
<feature type="transmembrane region" description="Helical" evidence="1">
    <location>
        <begin position="44"/>
        <end position="63"/>
    </location>
</feature>
<protein>
    <submittedName>
        <fullName evidence="2">Uncharacterized protein</fullName>
    </submittedName>
</protein>
<evidence type="ECO:0000313" key="2">
    <source>
        <dbReference type="EMBL" id="MBP0492904.1"/>
    </source>
</evidence>
<feature type="transmembrane region" description="Helical" evidence="1">
    <location>
        <begin position="12"/>
        <end position="32"/>
    </location>
</feature>
<comment type="caution">
    <text evidence="2">The sequence shown here is derived from an EMBL/GenBank/DDBJ whole genome shotgun (WGS) entry which is preliminary data.</text>
</comment>
<keyword evidence="3" id="KW-1185">Reference proteome</keyword>
<feature type="transmembrane region" description="Helical" evidence="1">
    <location>
        <begin position="84"/>
        <end position="105"/>
    </location>
</feature>
<dbReference type="AlphaFoldDB" id="A0A940MT27"/>
<proteinExistence type="predicted"/>
<keyword evidence="1" id="KW-1133">Transmembrane helix</keyword>
<dbReference type="RefSeq" id="WP_209372789.1">
    <property type="nucleotide sequence ID" value="NZ_JAGIZA010000004.1"/>
</dbReference>
<keyword evidence="1" id="KW-0472">Membrane</keyword>
<evidence type="ECO:0000313" key="3">
    <source>
        <dbReference type="Proteomes" id="UP000677537"/>
    </source>
</evidence>
<reference evidence="2" key="1">
    <citation type="submission" date="2021-03" db="EMBL/GenBank/DDBJ databases">
        <authorList>
            <person name="So Y."/>
        </authorList>
    </citation>
    <scope>NUCLEOTIDE SEQUENCE</scope>
    <source>
        <strain evidence="2">SG15</strain>
    </source>
</reference>
<accession>A0A940MT27</accession>
<dbReference type="Proteomes" id="UP000677537">
    <property type="component" value="Unassembled WGS sequence"/>
</dbReference>
<sequence>MTERDLLDWRGIGMGYVILICIAGGVGMAVLAPPRWGNWLQKEVAALILVALYLLWLVLKRPLRWAAEGWAGKDRGRHEGMKNLAVILMCAISAAFCVAAFPLALRYSWPAS</sequence>
<name>A0A940MT27_9PROT</name>
<organism evidence="2 3">
    <name type="scientific">Roseomonas indoligenes</name>
    <dbReference type="NCBI Taxonomy" id="2820811"/>
    <lineage>
        <taxon>Bacteria</taxon>
        <taxon>Pseudomonadati</taxon>
        <taxon>Pseudomonadota</taxon>
        <taxon>Alphaproteobacteria</taxon>
        <taxon>Acetobacterales</taxon>
        <taxon>Roseomonadaceae</taxon>
        <taxon>Roseomonas</taxon>
    </lineage>
</organism>